<evidence type="ECO:0000313" key="4">
    <source>
        <dbReference type="WBParaSite" id="ASIM_0001929801-mRNA-1"/>
    </source>
</evidence>
<protein>
    <submittedName>
        <fullName evidence="4">Rab3 GTPase-activating protein catalytic subunit</fullName>
    </submittedName>
</protein>
<dbReference type="WBParaSite" id="ASIM_0001929801-mRNA-1">
    <property type="protein sequence ID" value="ASIM_0001929801-mRNA-1"/>
    <property type="gene ID" value="ASIM_0001929801"/>
</dbReference>
<feature type="compositionally biased region" description="Acidic residues" evidence="1">
    <location>
        <begin position="73"/>
        <end position="89"/>
    </location>
</feature>
<proteinExistence type="predicted"/>
<dbReference type="AlphaFoldDB" id="A0A0M3KE93"/>
<gene>
    <name evidence="2" type="ORF">ASIM_LOCUS18695</name>
</gene>
<reference evidence="2 3" key="2">
    <citation type="submission" date="2018-11" db="EMBL/GenBank/DDBJ databases">
        <authorList>
            <consortium name="Pathogen Informatics"/>
        </authorList>
    </citation>
    <scope>NUCLEOTIDE SEQUENCE [LARGE SCALE GENOMIC DNA]</scope>
</reference>
<sequence>NSTVPTSDNNTDINYNTKNNSKTTVSRDRHSGAVVASSKSVSELFADFKESEELLVESSISPVESRHSSLDALNEDDGEEDADTEDDTESAIKRKQNELIRVINEDDKRSDILTHTTQPFSTTSASPSSNKLIKDVIDQYINDHINSNDNNPKTTPSHIELESDSLNAQLVDTSNSDIHHYKCCLDNNFIETTSASTTTHYPDTTMTINDNTDDDHDIKSNNSMTQEENLSERIWSFWDKLIAGIKCSQRDCSEAFYLPYSTTTTLKPLIEPNIIRRARKNSAHF</sequence>
<dbReference type="Proteomes" id="UP000267096">
    <property type="component" value="Unassembled WGS sequence"/>
</dbReference>
<dbReference type="EMBL" id="UYRR01035935">
    <property type="protein sequence ID" value="VDK65859.1"/>
    <property type="molecule type" value="Genomic_DNA"/>
</dbReference>
<name>A0A0M3KE93_ANISI</name>
<evidence type="ECO:0000313" key="3">
    <source>
        <dbReference type="Proteomes" id="UP000267096"/>
    </source>
</evidence>
<keyword evidence="3" id="KW-1185">Reference proteome</keyword>
<dbReference type="OrthoDB" id="5864177at2759"/>
<evidence type="ECO:0000313" key="2">
    <source>
        <dbReference type="EMBL" id="VDK65859.1"/>
    </source>
</evidence>
<accession>A0A0M3KE93</accession>
<feature type="compositionally biased region" description="Low complexity" evidence="1">
    <location>
        <begin position="8"/>
        <end position="20"/>
    </location>
</feature>
<feature type="region of interest" description="Disordered" evidence="1">
    <location>
        <begin position="1"/>
        <end position="36"/>
    </location>
</feature>
<evidence type="ECO:0000256" key="1">
    <source>
        <dbReference type="SAM" id="MobiDB-lite"/>
    </source>
</evidence>
<feature type="region of interest" description="Disordered" evidence="1">
    <location>
        <begin position="59"/>
        <end position="91"/>
    </location>
</feature>
<organism evidence="4">
    <name type="scientific">Anisakis simplex</name>
    <name type="common">Herring worm</name>
    <dbReference type="NCBI Taxonomy" id="6269"/>
    <lineage>
        <taxon>Eukaryota</taxon>
        <taxon>Metazoa</taxon>
        <taxon>Ecdysozoa</taxon>
        <taxon>Nematoda</taxon>
        <taxon>Chromadorea</taxon>
        <taxon>Rhabditida</taxon>
        <taxon>Spirurina</taxon>
        <taxon>Ascaridomorpha</taxon>
        <taxon>Ascaridoidea</taxon>
        <taxon>Anisakidae</taxon>
        <taxon>Anisakis</taxon>
        <taxon>Anisakis simplex complex</taxon>
    </lineage>
</organism>
<reference evidence="4" key="1">
    <citation type="submission" date="2017-02" db="UniProtKB">
        <authorList>
            <consortium name="WormBaseParasite"/>
        </authorList>
    </citation>
    <scope>IDENTIFICATION</scope>
</reference>